<dbReference type="AlphaFoldDB" id="A0A6A6R8A7"/>
<evidence type="ECO:0000313" key="1">
    <source>
        <dbReference type="EMBL" id="KAF2500090.1"/>
    </source>
</evidence>
<evidence type="ECO:0000313" key="2">
    <source>
        <dbReference type="Proteomes" id="UP000799750"/>
    </source>
</evidence>
<name>A0A6A6R8A7_9PEZI</name>
<accession>A0A6A6R8A7</accession>
<keyword evidence="2" id="KW-1185">Reference proteome</keyword>
<proteinExistence type="predicted"/>
<dbReference type="EMBL" id="MU004183">
    <property type="protein sequence ID" value="KAF2500090.1"/>
    <property type="molecule type" value="Genomic_DNA"/>
</dbReference>
<reference evidence="1" key="1">
    <citation type="journal article" date="2020" name="Stud. Mycol.">
        <title>101 Dothideomycetes genomes: a test case for predicting lifestyles and emergence of pathogens.</title>
        <authorList>
            <person name="Haridas S."/>
            <person name="Albert R."/>
            <person name="Binder M."/>
            <person name="Bloem J."/>
            <person name="Labutti K."/>
            <person name="Salamov A."/>
            <person name="Andreopoulos B."/>
            <person name="Baker S."/>
            <person name="Barry K."/>
            <person name="Bills G."/>
            <person name="Bluhm B."/>
            <person name="Cannon C."/>
            <person name="Castanera R."/>
            <person name="Culley D."/>
            <person name="Daum C."/>
            <person name="Ezra D."/>
            <person name="Gonzalez J."/>
            <person name="Henrissat B."/>
            <person name="Kuo A."/>
            <person name="Liang C."/>
            <person name="Lipzen A."/>
            <person name="Lutzoni F."/>
            <person name="Magnuson J."/>
            <person name="Mondo S."/>
            <person name="Nolan M."/>
            <person name="Ohm R."/>
            <person name="Pangilinan J."/>
            <person name="Park H.-J."/>
            <person name="Ramirez L."/>
            <person name="Alfaro M."/>
            <person name="Sun H."/>
            <person name="Tritt A."/>
            <person name="Yoshinaga Y."/>
            <person name="Zwiers L.-H."/>
            <person name="Turgeon B."/>
            <person name="Goodwin S."/>
            <person name="Spatafora J."/>
            <person name="Crous P."/>
            <person name="Grigoriev I."/>
        </authorList>
    </citation>
    <scope>NUCLEOTIDE SEQUENCE</scope>
    <source>
        <strain evidence="1">CBS 269.34</strain>
    </source>
</reference>
<dbReference type="Proteomes" id="UP000799750">
    <property type="component" value="Unassembled WGS sequence"/>
</dbReference>
<gene>
    <name evidence="1" type="ORF">BU16DRAFT_235928</name>
</gene>
<sequence length="231" mass="25340">MLRRRAWDRDGRVLFVSTQDGGTVDATPRAGGCLPSLDLERPVLHLRALSVCSGFDHPRRHWRWVRMSASPQSVYHVKSLGQGGSPVGPRWARYRTGCAARCPLCVTFFSTTPDSDSPFPHERPLPHRMLHVVAKLATASTFHATTSGPMETSAMPASTRTDLTRLSALCFDCGAARPPPCSPYVSTLHHTDRKPCPTRTHTTDRTAFAGAESLAPSGVLFAIRGTLYTRF</sequence>
<organism evidence="1 2">
    <name type="scientific">Lophium mytilinum</name>
    <dbReference type="NCBI Taxonomy" id="390894"/>
    <lineage>
        <taxon>Eukaryota</taxon>
        <taxon>Fungi</taxon>
        <taxon>Dikarya</taxon>
        <taxon>Ascomycota</taxon>
        <taxon>Pezizomycotina</taxon>
        <taxon>Dothideomycetes</taxon>
        <taxon>Pleosporomycetidae</taxon>
        <taxon>Mytilinidiales</taxon>
        <taxon>Mytilinidiaceae</taxon>
        <taxon>Lophium</taxon>
    </lineage>
</organism>
<protein>
    <submittedName>
        <fullName evidence="1">Uncharacterized protein</fullName>
    </submittedName>
</protein>